<feature type="transmembrane region" description="Helical" evidence="3">
    <location>
        <begin position="35"/>
        <end position="54"/>
    </location>
</feature>
<dbReference type="InterPro" id="IPR052173">
    <property type="entry name" value="Beta-lactam_resp_regulator"/>
</dbReference>
<dbReference type="EMBL" id="CADCVY010000107">
    <property type="protein sequence ID" value="CAA9515308.1"/>
    <property type="molecule type" value="Genomic_DNA"/>
</dbReference>
<evidence type="ECO:0000259" key="4">
    <source>
        <dbReference type="Pfam" id="PF05569"/>
    </source>
</evidence>
<dbReference type="AlphaFoldDB" id="A0A6J4T6P3"/>
<keyword evidence="3" id="KW-1133">Transmembrane helix</keyword>
<sequence>MLVLVAIALKSMLVAGATLGLLAMMKRRSAAERSWVAHIGLVALVLLALAPLVLPSWTVEAPALLGEAPHVDPAAAPAGTKVAVTALPGPASAGAPSNLSISSAALASAAYALPAALLLFLTVLALARLITLRARADVLVDAHWLSALARAQRRMGFKHGTALLTSDDLASPISWGLMRPVILLNSRAVEASGEAEAIIAHELAHIARMDWIKLLLARVATALFWFNPLVWVLAREAHQLREEAADDAVLGSDIPDTDYAQLLVGVARHECPGLLLGAHGVAPSKNSLARRVARVLDGGSARGPAARPFALGVAVGAVLIAAPLAALTLAPGGRSAMFKAAHATGAEDGSGPTAPYYVGSDAPADLASIIADGVSTSVTTAMAAASAGEIAVDGWEIYESDAERRREDALERRLEAAERVREAADRIREGSDRAREGVHRAGEGVKAAQQALRDRDIDRAIHLKASGVSPEYVAAMRAAAPRLARLEASDFAGMKAVGVTPEYARDMVAAGFRNIDEEHLTQARAIGINGSYVREMRAAGVNASFDDFIELFAVGIRPHYVRSLRGSGYVFRNADQLVEMRALGVSARDLKSMRLPVAPRVPPPGWNPLRDPDPDLDPDGG</sequence>
<feature type="transmembrane region" description="Helical" evidence="3">
    <location>
        <begin position="6"/>
        <end position="23"/>
    </location>
</feature>
<feature type="coiled-coil region" evidence="1">
    <location>
        <begin position="400"/>
        <end position="427"/>
    </location>
</feature>
<evidence type="ECO:0000256" key="3">
    <source>
        <dbReference type="SAM" id="Phobius"/>
    </source>
</evidence>
<name>A0A6J4T6P3_9SPHN</name>
<feature type="region of interest" description="Disordered" evidence="2">
    <location>
        <begin position="596"/>
        <end position="621"/>
    </location>
</feature>
<organism evidence="5">
    <name type="scientific">uncultured Sphingomonas sp</name>
    <dbReference type="NCBI Taxonomy" id="158754"/>
    <lineage>
        <taxon>Bacteria</taxon>
        <taxon>Pseudomonadati</taxon>
        <taxon>Pseudomonadota</taxon>
        <taxon>Alphaproteobacteria</taxon>
        <taxon>Sphingomonadales</taxon>
        <taxon>Sphingomonadaceae</taxon>
        <taxon>Sphingomonas</taxon>
        <taxon>environmental samples</taxon>
    </lineage>
</organism>
<keyword evidence="3" id="KW-0812">Transmembrane</keyword>
<feature type="transmembrane region" description="Helical" evidence="3">
    <location>
        <begin position="309"/>
        <end position="330"/>
    </location>
</feature>
<protein>
    <recommendedName>
        <fullName evidence="4">Peptidase M56 domain-containing protein</fullName>
    </recommendedName>
</protein>
<keyword evidence="3" id="KW-0472">Membrane</keyword>
<feature type="transmembrane region" description="Helical" evidence="3">
    <location>
        <begin position="104"/>
        <end position="127"/>
    </location>
</feature>
<dbReference type="PANTHER" id="PTHR34978:SF3">
    <property type="entry name" value="SLR0241 PROTEIN"/>
    <property type="match status" value="1"/>
</dbReference>
<evidence type="ECO:0000256" key="2">
    <source>
        <dbReference type="SAM" id="MobiDB-lite"/>
    </source>
</evidence>
<evidence type="ECO:0000256" key="1">
    <source>
        <dbReference type="SAM" id="Coils"/>
    </source>
</evidence>
<evidence type="ECO:0000313" key="5">
    <source>
        <dbReference type="EMBL" id="CAA9515308.1"/>
    </source>
</evidence>
<dbReference type="InterPro" id="IPR008756">
    <property type="entry name" value="Peptidase_M56"/>
</dbReference>
<gene>
    <name evidence="5" type="ORF">AVDCRST_MAG44-1662</name>
</gene>
<dbReference type="PANTHER" id="PTHR34978">
    <property type="entry name" value="POSSIBLE SENSOR-TRANSDUCER PROTEIN BLAR"/>
    <property type="match status" value="1"/>
</dbReference>
<dbReference type="Pfam" id="PF05569">
    <property type="entry name" value="Peptidase_M56"/>
    <property type="match status" value="1"/>
</dbReference>
<reference evidence="5" key="1">
    <citation type="submission" date="2020-02" db="EMBL/GenBank/DDBJ databases">
        <authorList>
            <person name="Meier V. D."/>
        </authorList>
    </citation>
    <scope>NUCLEOTIDE SEQUENCE</scope>
    <source>
        <strain evidence="5">AVDCRST_MAG44</strain>
    </source>
</reference>
<dbReference type="CDD" id="cd07341">
    <property type="entry name" value="M56_BlaR1_MecR1_like"/>
    <property type="match status" value="1"/>
</dbReference>
<keyword evidence="1" id="KW-0175">Coiled coil</keyword>
<accession>A0A6J4T6P3</accession>
<proteinExistence type="predicted"/>
<feature type="domain" description="Peptidase M56" evidence="4">
    <location>
        <begin position="4"/>
        <end position="293"/>
    </location>
</feature>